<feature type="region of interest" description="Disordered" evidence="6">
    <location>
        <begin position="1027"/>
        <end position="1046"/>
    </location>
</feature>
<dbReference type="RefSeq" id="WP_254267500.1">
    <property type="nucleotide sequence ID" value="NZ_CP100400.1"/>
</dbReference>
<comment type="caution">
    <text evidence="9">The sequence shown here is derived from an EMBL/GenBank/DDBJ whole genome shotgun (WGS) entry which is preliminary data.</text>
</comment>
<feature type="compositionally biased region" description="Polar residues" evidence="6">
    <location>
        <begin position="312"/>
        <end position="324"/>
    </location>
</feature>
<evidence type="ECO:0000256" key="5">
    <source>
        <dbReference type="ARBA" id="ARBA00023136"/>
    </source>
</evidence>
<sequence>MNASDLFAAVTEYSRGVIAVLLVLTVLVGAGAPMVEQSSSLDQFQSDSTAAQKLSYIDANFTSGQENTTTVQLIVRDGNVLSKDALVETLRLQQALRNNETINRTLVNGTPTSGVANVVATVAIREEQASQLRKSAAELQQRRQSLNESRAEIRQRSQSLNRTAARLSDALNRTRELQARYDRLNASYQRGEVNDSAYRQRSSRIETRLRQVRTSATANLSANQSATFTQAFEQTRGLQLQLDRLNASYQQGDINQSTYRERAAEIRSQFEQVYRLGTRGVLASEYRQLQQRAAELKERGQQLKEDAEKLQAQRQQLQNASSPTLQEQIDELRSMNQSEVESAVTTVLSEGGDGPSSQAFAFMPTSYEPGSTESNATMLVVFQNVGGQGMQGMGSASTDLVKSQTAIQQVAQQSMDREVMVFGSGLISKETEQSMTDSIAIVGPMALLFVILTLLIAYRDLLDILLGVFGIFVVLVWTFGFMGWTGVTFNQIFIAVPVLLIGLSIDYAIHVFMRHREEREQHEGESVREGMSVALASVGVALVWVTATTVIGFLSNLVSPLPPIQDFGIVSSVGIVAALVVFGGLIPALKVEIDGFLESRGFDRKKRAFGTGGGALGSMLSVGAVAARKAPFVVLALTLVLSAGGAYGATQVDTSFEQTDFLAEDPPNWMKDLPEPFAPGDYSAKANLEYVNQNFLRQDSQAQILVEGNVTTPETLDKLQQAEQTAAQKEDVVVVLSNGEPQIRSPLSVMEQVAAQNESFNATFAAADTDGDGVPDRNVEQVYDELFAVAPQEAEGVIHRENGEYRAVRMVVSVKGGAASSTVTEEMRAIAATIDGDGLEATATGQPIVFEIVQNQLLDTVIQSLVITLGATFAFLMIAYRLAHGSATLGAITLLPVAFSVSWILGTMYLLGMPFNVLTGMITSLTVGLGVAYSIHLSERYTMELGRRDTIWAAMRESVTGTGGALLGSAATTIGGFGVLAFAILPALQQFGIITGLTITYAFLASVLVLPSLLVLWTRYLGPGETGEATTKETSTAVANGGLRED</sequence>
<evidence type="ECO:0000256" key="4">
    <source>
        <dbReference type="ARBA" id="ARBA00022989"/>
    </source>
</evidence>
<feature type="domain" description="SSD" evidence="8">
    <location>
        <begin position="465"/>
        <end position="592"/>
    </location>
</feature>
<dbReference type="AlphaFoldDB" id="A0ABD5PYM1"/>
<feature type="region of interest" description="Disordered" evidence="6">
    <location>
        <begin position="141"/>
        <end position="162"/>
    </location>
</feature>
<dbReference type="PANTHER" id="PTHR33406">
    <property type="entry name" value="MEMBRANE PROTEIN MJ1562-RELATED"/>
    <property type="match status" value="1"/>
</dbReference>
<reference evidence="9 10" key="1">
    <citation type="journal article" date="2019" name="Int. J. Syst. Evol. Microbiol.">
        <title>The Global Catalogue of Microorganisms (GCM) 10K type strain sequencing project: providing services to taxonomists for standard genome sequencing and annotation.</title>
        <authorList>
            <consortium name="The Broad Institute Genomics Platform"/>
            <consortium name="The Broad Institute Genome Sequencing Center for Infectious Disease"/>
            <person name="Wu L."/>
            <person name="Ma J."/>
        </authorList>
    </citation>
    <scope>NUCLEOTIDE SEQUENCE [LARGE SCALE GENOMIC DNA]</scope>
    <source>
        <strain evidence="9 10">XZYJ18</strain>
    </source>
</reference>
<evidence type="ECO:0000256" key="1">
    <source>
        <dbReference type="ARBA" id="ARBA00004651"/>
    </source>
</evidence>
<feature type="transmembrane region" description="Helical" evidence="7">
    <location>
        <begin position="492"/>
        <end position="512"/>
    </location>
</feature>
<feature type="transmembrane region" description="Helical" evidence="7">
    <location>
        <begin position="887"/>
        <end position="911"/>
    </location>
</feature>
<evidence type="ECO:0000256" key="3">
    <source>
        <dbReference type="ARBA" id="ARBA00022692"/>
    </source>
</evidence>
<evidence type="ECO:0000256" key="2">
    <source>
        <dbReference type="ARBA" id="ARBA00022475"/>
    </source>
</evidence>
<dbReference type="Gene3D" id="1.20.1640.10">
    <property type="entry name" value="Multidrug efflux transporter AcrB transmembrane domain"/>
    <property type="match status" value="2"/>
</dbReference>
<dbReference type="GeneID" id="73045959"/>
<evidence type="ECO:0000256" key="6">
    <source>
        <dbReference type="SAM" id="MobiDB-lite"/>
    </source>
</evidence>
<evidence type="ECO:0000313" key="10">
    <source>
        <dbReference type="Proteomes" id="UP001595945"/>
    </source>
</evidence>
<keyword evidence="2" id="KW-1003">Cell membrane</keyword>
<keyword evidence="5 7" id="KW-0472">Membrane</keyword>
<dbReference type="InterPro" id="IPR000731">
    <property type="entry name" value="SSD"/>
</dbReference>
<feature type="transmembrane region" description="Helical" evidence="7">
    <location>
        <begin position="438"/>
        <end position="457"/>
    </location>
</feature>
<dbReference type="InterPro" id="IPR004869">
    <property type="entry name" value="MMPL_dom"/>
</dbReference>
<feature type="transmembrane region" description="Helical" evidence="7">
    <location>
        <begin position="464"/>
        <end position="486"/>
    </location>
</feature>
<evidence type="ECO:0000256" key="7">
    <source>
        <dbReference type="SAM" id="Phobius"/>
    </source>
</evidence>
<name>A0ABD5PYM1_9EURY</name>
<dbReference type="PROSITE" id="PS50156">
    <property type="entry name" value="SSD"/>
    <property type="match status" value="2"/>
</dbReference>
<keyword evidence="10" id="KW-1185">Reference proteome</keyword>
<feature type="domain" description="SSD" evidence="8">
    <location>
        <begin position="856"/>
        <end position="1016"/>
    </location>
</feature>
<feature type="transmembrane region" description="Helical" evidence="7">
    <location>
        <begin position="608"/>
        <end position="627"/>
    </location>
</feature>
<evidence type="ECO:0000313" key="9">
    <source>
        <dbReference type="EMBL" id="MFC4822996.1"/>
    </source>
</evidence>
<gene>
    <name evidence="9" type="ORF">ACFO9K_01850</name>
</gene>
<dbReference type="InterPro" id="IPR050545">
    <property type="entry name" value="Mycobact_MmpL"/>
</dbReference>
<feature type="transmembrane region" description="Helical" evidence="7">
    <location>
        <begin position="533"/>
        <end position="555"/>
    </location>
</feature>
<keyword evidence="3 7" id="KW-0812">Transmembrane</keyword>
<comment type="subcellular location">
    <subcellularLocation>
        <location evidence="1">Cell membrane</location>
        <topology evidence="1">Multi-pass membrane protein</topology>
    </subcellularLocation>
</comment>
<accession>A0ABD5PYM1</accession>
<dbReference type="SUPFAM" id="SSF82866">
    <property type="entry name" value="Multidrug efflux transporter AcrB transmembrane domain"/>
    <property type="match status" value="2"/>
</dbReference>
<feature type="compositionally biased region" description="Basic and acidic residues" evidence="6">
    <location>
        <begin position="297"/>
        <end position="311"/>
    </location>
</feature>
<protein>
    <submittedName>
        <fullName evidence="9">MMPL family transporter</fullName>
    </submittedName>
</protein>
<feature type="region of interest" description="Disordered" evidence="6">
    <location>
        <begin position="297"/>
        <end position="324"/>
    </location>
</feature>
<evidence type="ECO:0000259" key="8">
    <source>
        <dbReference type="PROSITE" id="PS50156"/>
    </source>
</evidence>
<dbReference type="EMBL" id="JBHSHT010000001">
    <property type="protein sequence ID" value="MFC4822996.1"/>
    <property type="molecule type" value="Genomic_DNA"/>
</dbReference>
<feature type="transmembrane region" description="Helical" evidence="7">
    <location>
        <begin position="861"/>
        <end position="880"/>
    </location>
</feature>
<dbReference type="Proteomes" id="UP001595945">
    <property type="component" value="Unassembled WGS sequence"/>
</dbReference>
<dbReference type="Pfam" id="PF03176">
    <property type="entry name" value="MMPL"/>
    <property type="match status" value="2"/>
</dbReference>
<proteinExistence type="predicted"/>
<organism evidence="9 10">
    <name type="scientific">Halorussus aquaticus</name>
    <dbReference type="NCBI Taxonomy" id="2953748"/>
    <lineage>
        <taxon>Archaea</taxon>
        <taxon>Methanobacteriati</taxon>
        <taxon>Methanobacteriota</taxon>
        <taxon>Stenosarchaea group</taxon>
        <taxon>Halobacteria</taxon>
        <taxon>Halobacteriales</taxon>
        <taxon>Haladaptataceae</taxon>
        <taxon>Halorussus</taxon>
    </lineage>
</organism>
<keyword evidence="4 7" id="KW-1133">Transmembrane helix</keyword>
<feature type="transmembrane region" description="Helical" evidence="7">
    <location>
        <begin position="917"/>
        <end position="938"/>
    </location>
</feature>
<feature type="compositionally biased region" description="Polar residues" evidence="6">
    <location>
        <begin position="1028"/>
        <end position="1038"/>
    </location>
</feature>
<dbReference type="GO" id="GO:0005886">
    <property type="term" value="C:plasma membrane"/>
    <property type="evidence" value="ECO:0007669"/>
    <property type="project" value="UniProtKB-SubCell"/>
</dbReference>
<feature type="transmembrane region" description="Helical" evidence="7">
    <location>
        <begin position="567"/>
        <end position="588"/>
    </location>
</feature>
<feature type="transmembrane region" description="Helical" evidence="7">
    <location>
        <begin position="991"/>
        <end position="1017"/>
    </location>
</feature>
<feature type="transmembrane region" description="Helical" evidence="7">
    <location>
        <begin position="959"/>
        <end position="985"/>
    </location>
</feature>
<dbReference type="PANTHER" id="PTHR33406:SF13">
    <property type="entry name" value="MEMBRANE PROTEIN YDFJ"/>
    <property type="match status" value="1"/>
</dbReference>